<keyword evidence="1" id="KW-0472">Membrane</keyword>
<sequence>MQPQYNEGAGKPLRRHAQQLRTKALYRYGAATGLVLLPLLVYAVAPFAPLFLVAALLIGALIALPLIEDGKTFWKSSQRFDQGACGEEKTQQVLESLIQSGWIAEYNLRLPQVGDIDVWLRSPKGVNFILDVKSHSTEVLLDGDVLKRRYYGKLRDFEKDFLAQIAKEVTAIKQAKKLTKVTPVVVFSEAKVSFSNKKKIRGAYVMELGNLVSGLQELDRT</sequence>
<dbReference type="InterPro" id="IPR011528">
    <property type="entry name" value="NERD"/>
</dbReference>
<keyword evidence="1" id="KW-1133">Transmembrane helix</keyword>
<dbReference type="RefSeq" id="WP_172189585.1">
    <property type="nucleotide sequence ID" value="NZ_CAWPPK010000281.1"/>
</dbReference>
<evidence type="ECO:0000313" key="3">
    <source>
        <dbReference type="EMBL" id="NQE35875.1"/>
    </source>
</evidence>
<dbReference type="EMBL" id="SRRZ01000066">
    <property type="protein sequence ID" value="NQE35875.1"/>
    <property type="molecule type" value="Genomic_DNA"/>
</dbReference>
<evidence type="ECO:0000256" key="1">
    <source>
        <dbReference type="SAM" id="Phobius"/>
    </source>
</evidence>
<gene>
    <name evidence="3" type="ORF">E5S67_03637</name>
</gene>
<name>A0ABX2CZP6_9CYAN</name>
<organism evidence="3 4">
    <name type="scientific">Microcoleus asticus IPMA8</name>
    <dbReference type="NCBI Taxonomy" id="2563858"/>
    <lineage>
        <taxon>Bacteria</taxon>
        <taxon>Bacillati</taxon>
        <taxon>Cyanobacteriota</taxon>
        <taxon>Cyanophyceae</taxon>
        <taxon>Oscillatoriophycideae</taxon>
        <taxon>Oscillatoriales</taxon>
        <taxon>Microcoleaceae</taxon>
        <taxon>Microcoleus</taxon>
        <taxon>Microcoleus asticus</taxon>
    </lineage>
</organism>
<dbReference type="Pfam" id="PF08378">
    <property type="entry name" value="NERD"/>
    <property type="match status" value="1"/>
</dbReference>
<keyword evidence="1" id="KW-0812">Transmembrane</keyword>
<evidence type="ECO:0000313" key="4">
    <source>
        <dbReference type="Proteomes" id="UP000702425"/>
    </source>
</evidence>
<feature type="transmembrane region" description="Helical" evidence="1">
    <location>
        <begin position="50"/>
        <end position="67"/>
    </location>
</feature>
<feature type="transmembrane region" description="Helical" evidence="1">
    <location>
        <begin position="24"/>
        <end position="44"/>
    </location>
</feature>
<protein>
    <recommendedName>
        <fullName evidence="2">NERD domain-containing protein</fullName>
    </recommendedName>
</protein>
<comment type="caution">
    <text evidence="3">The sequence shown here is derived from an EMBL/GenBank/DDBJ whole genome shotgun (WGS) entry which is preliminary data.</text>
</comment>
<dbReference type="Proteomes" id="UP000702425">
    <property type="component" value="Unassembled WGS sequence"/>
</dbReference>
<accession>A0ABX2CZP6</accession>
<proteinExistence type="predicted"/>
<evidence type="ECO:0000259" key="2">
    <source>
        <dbReference type="Pfam" id="PF08378"/>
    </source>
</evidence>
<feature type="domain" description="NERD" evidence="2">
    <location>
        <begin position="83"/>
        <end position="188"/>
    </location>
</feature>
<reference evidence="3 4" key="1">
    <citation type="journal article" date="2020" name="Sci. Rep.">
        <title>A novel cyanobacterial geosmin producer, revising GeoA distribution and dispersion patterns in Bacteria.</title>
        <authorList>
            <person name="Churro C."/>
            <person name="Semedo-Aguiar A.P."/>
            <person name="Silva A.D."/>
            <person name="Pereira-Leal J.B."/>
            <person name="Leite R.B."/>
        </authorList>
    </citation>
    <scope>NUCLEOTIDE SEQUENCE [LARGE SCALE GENOMIC DNA]</scope>
    <source>
        <strain evidence="3 4">IPMA8</strain>
    </source>
</reference>
<keyword evidence="4" id="KW-1185">Reference proteome</keyword>